<evidence type="ECO:0000256" key="1">
    <source>
        <dbReference type="SAM" id="MobiDB-lite"/>
    </source>
</evidence>
<organism evidence="2 3">
    <name type="scientific">crAssphage sp. isolate ctcc615</name>
    <dbReference type="NCBI Taxonomy" id="2989853"/>
    <lineage>
        <taxon>Viruses</taxon>
        <taxon>Duplodnaviria</taxon>
        <taxon>Heunggongvirae</taxon>
        <taxon>Uroviricota</taxon>
        <taxon>Caudoviricetes</taxon>
        <taxon>Crassvirales</taxon>
        <taxon>Intestiviridae</taxon>
        <taxon>Obtuvirinae</taxon>
        <taxon>Wotdevirus</taxon>
        <taxon>Wotdevirus murinus</taxon>
    </lineage>
</organism>
<keyword evidence="3" id="KW-1185">Reference proteome</keyword>
<dbReference type="RefSeq" id="YP_010097061.1">
    <property type="nucleotide sequence ID" value="NC_055756.1"/>
</dbReference>
<name>A0A345BP18_9CAUD</name>
<sequence>MEIKDIKTNEDVEVFVNELIEQIDAVDHLKIIKLSHLSNMLKNLKRIFDKNKEIRKEAYANMKNMRGQYEADMKKRGLTPDTNSLKQINITEK</sequence>
<evidence type="ECO:0000313" key="2">
    <source>
        <dbReference type="EMBL" id="AXF52189.1"/>
    </source>
</evidence>
<protein>
    <submittedName>
        <fullName evidence="2">Uncharacterized protein</fullName>
    </submittedName>
</protein>
<dbReference type="EMBL" id="MH552500">
    <property type="protein sequence ID" value="AXF52189.1"/>
    <property type="molecule type" value="Genomic_DNA"/>
</dbReference>
<feature type="compositionally biased region" description="Polar residues" evidence="1">
    <location>
        <begin position="80"/>
        <end position="93"/>
    </location>
</feature>
<dbReference type="GeneID" id="65114723"/>
<evidence type="ECO:0000313" key="3">
    <source>
        <dbReference type="Proteomes" id="UP000257457"/>
    </source>
</evidence>
<accession>A0A345BP18</accession>
<reference evidence="2 3" key="1">
    <citation type="submission" date="2018-06" db="EMBL/GenBank/DDBJ databases">
        <title>Uncovering a Universe of Circular DNA Viruses in Animal Metagenomes.</title>
        <authorList>
            <person name="Tisza M."/>
            <person name="Buck C."/>
            <person name="Pastrana D."/>
            <person name="Welch N."/>
            <person name="Peretti A."/>
        </authorList>
    </citation>
    <scope>NUCLEOTIDE SEQUENCE [LARGE SCALE GENOMIC DNA]</scope>
    <source>
        <strain evidence="2">Ctcc615</strain>
    </source>
</reference>
<dbReference type="Proteomes" id="UP000257457">
    <property type="component" value="Segment"/>
</dbReference>
<feature type="region of interest" description="Disordered" evidence="1">
    <location>
        <begin position="74"/>
        <end position="93"/>
    </location>
</feature>
<proteinExistence type="predicted"/>